<name>A0A8X6R9V8_TRICX</name>
<proteinExistence type="predicted"/>
<dbReference type="EMBL" id="BMAU01021061">
    <property type="protein sequence ID" value="GFX88759.1"/>
    <property type="molecule type" value="Genomic_DNA"/>
</dbReference>
<evidence type="ECO:0000313" key="2">
    <source>
        <dbReference type="Proteomes" id="UP000887159"/>
    </source>
</evidence>
<sequence length="97" mass="11265">MPKRKRGVTTEEIQKLLIDLEDEIFDDSDSDCELENEEDLDQSINFNVVAEDELISQEQNEIFWENPQIFHKAKILPFTGNIMIRGAAELCETESDF</sequence>
<reference evidence="1" key="1">
    <citation type="submission" date="2020-08" db="EMBL/GenBank/DDBJ databases">
        <title>Multicomponent nature underlies the extraordinary mechanical properties of spider dragline silk.</title>
        <authorList>
            <person name="Kono N."/>
            <person name="Nakamura H."/>
            <person name="Mori M."/>
            <person name="Yoshida Y."/>
            <person name="Ohtoshi R."/>
            <person name="Malay A.D."/>
            <person name="Moran D.A.P."/>
            <person name="Tomita M."/>
            <person name="Numata K."/>
            <person name="Arakawa K."/>
        </authorList>
    </citation>
    <scope>NUCLEOTIDE SEQUENCE</scope>
</reference>
<dbReference type="AlphaFoldDB" id="A0A8X6R9V8"/>
<gene>
    <name evidence="1" type="ORF">TNCV_1558041</name>
</gene>
<accession>A0A8X6R9V8</accession>
<comment type="caution">
    <text evidence="1">The sequence shown here is derived from an EMBL/GenBank/DDBJ whole genome shotgun (WGS) entry which is preliminary data.</text>
</comment>
<keyword evidence="2" id="KW-1185">Reference proteome</keyword>
<dbReference type="Proteomes" id="UP000887159">
    <property type="component" value="Unassembled WGS sequence"/>
</dbReference>
<organism evidence="1 2">
    <name type="scientific">Trichonephila clavipes</name>
    <name type="common">Golden silk orbweaver</name>
    <name type="synonym">Nephila clavipes</name>
    <dbReference type="NCBI Taxonomy" id="2585209"/>
    <lineage>
        <taxon>Eukaryota</taxon>
        <taxon>Metazoa</taxon>
        <taxon>Ecdysozoa</taxon>
        <taxon>Arthropoda</taxon>
        <taxon>Chelicerata</taxon>
        <taxon>Arachnida</taxon>
        <taxon>Araneae</taxon>
        <taxon>Araneomorphae</taxon>
        <taxon>Entelegynae</taxon>
        <taxon>Araneoidea</taxon>
        <taxon>Nephilidae</taxon>
        <taxon>Trichonephila</taxon>
    </lineage>
</organism>
<evidence type="ECO:0000313" key="1">
    <source>
        <dbReference type="EMBL" id="GFX88759.1"/>
    </source>
</evidence>
<protein>
    <submittedName>
        <fullName evidence="1">Uncharacterized protein</fullName>
    </submittedName>
</protein>